<feature type="compositionally biased region" description="Basic and acidic residues" evidence="1">
    <location>
        <begin position="72"/>
        <end position="96"/>
    </location>
</feature>
<feature type="region of interest" description="Disordered" evidence="1">
    <location>
        <begin position="72"/>
        <end position="130"/>
    </location>
</feature>
<organism evidence="2 3">
    <name type="scientific">Oculimacula yallundae</name>
    <dbReference type="NCBI Taxonomy" id="86028"/>
    <lineage>
        <taxon>Eukaryota</taxon>
        <taxon>Fungi</taxon>
        <taxon>Dikarya</taxon>
        <taxon>Ascomycota</taxon>
        <taxon>Pezizomycotina</taxon>
        <taxon>Leotiomycetes</taxon>
        <taxon>Helotiales</taxon>
        <taxon>Ploettnerulaceae</taxon>
        <taxon>Oculimacula</taxon>
    </lineage>
</organism>
<name>A0ABR4C2N9_9HELO</name>
<reference evidence="2 3" key="1">
    <citation type="journal article" date="2024" name="Commun. Biol.">
        <title>Comparative genomic analysis of thermophilic fungi reveals convergent evolutionary adaptations and gene losses.</title>
        <authorList>
            <person name="Steindorff A.S."/>
            <person name="Aguilar-Pontes M.V."/>
            <person name="Robinson A.J."/>
            <person name="Andreopoulos B."/>
            <person name="LaButti K."/>
            <person name="Kuo A."/>
            <person name="Mondo S."/>
            <person name="Riley R."/>
            <person name="Otillar R."/>
            <person name="Haridas S."/>
            <person name="Lipzen A."/>
            <person name="Grimwood J."/>
            <person name="Schmutz J."/>
            <person name="Clum A."/>
            <person name="Reid I.D."/>
            <person name="Moisan M.C."/>
            <person name="Butler G."/>
            <person name="Nguyen T.T.M."/>
            <person name="Dewar K."/>
            <person name="Conant G."/>
            <person name="Drula E."/>
            <person name="Henrissat B."/>
            <person name="Hansel C."/>
            <person name="Singer S."/>
            <person name="Hutchinson M.I."/>
            <person name="de Vries R.P."/>
            <person name="Natvig D.O."/>
            <person name="Powell A.J."/>
            <person name="Tsang A."/>
            <person name="Grigoriev I.V."/>
        </authorList>
    </citation>
    <scope>NUCLEOTIDE SEQUENCE [LARGE SCALE GENOMIC DNA]</scope>
    <source>
        <strain evidence="2 3">CBS 494.80</strain>
    </source>
</reference>
<sequence length="214" mass="24008">MPHASTGTQNSCPGASGPVTLRNGNVIPAGNCDMGTRDGYRWCKRHENVCRKHDWAYSKKDECNKCNKCNEEKAAKKKEEEEKRKRKREKDDEDKKTPKKTSSKRSGKKTPARRIVSPSTRKTRSTTANEAAAAKTKAAVQWEFWLAVKKVIDLDKLMEDIGLDQVMDDTIAESSGPRTCCADDPNCLYHGMSDQQTDLLAAIRPYLSDLPDDE</sequence>
<evidence type="ECO:0000313" key="3">
    <source>
        <dbReference type="Proteomes" id="UP001595075"/>
    </source>
</evidence>
<protein>
    <submittedName>
        <fullName evidence="2">Uncharacterized protein</fullName>
    </submittedName>
</protein>
<dbReference type="EMBL" id="JAZHXI010000015">
    <property type="protein sequence ID" value="KAL2063797.1"/>
    <property type="molecule type" value="Genomic_DNA"/>
</dbReference>
<proteinExistence type="predicted"/>
<dbReference type="Proteomes" id="UP001595075">
    <property type="component" value="Unassembled WGS sequence"/>
</dbReference>
<keyword evidence="3" id="KW-1185">Reference proteome</keyword>
<feature type="compositionally biased region" description="Basic residues" evidence="1">
    <location>
        <begin position="97"/>
        <end position="112"/>
    </location>
</feature>
<evidence type="ECO:0000256" key="1">
    <source>
        <dbReference type="SAM" id="MobiDB-lite"/>
    </source>
</evidence>
<accession>A0ABR4C2N9</accession>
<gene>
    <name evidence="2" type="ORF">VTL71DRAFT_5602</name>
</gene>
<comment type="caution">
    <text evidence="2">The sequence shown here is derived from an EMBL/GenBank/DDBJ whole genome shotgun (WGS) entry which is preliminary data.</text>
</comment>
<evidence type="ECO:0000313" key="2">
    <source>
        <dbReference type="EMBL" id="KAL2063797.1"/>
    </source>
</evidence>